<dbReference type="EMBL" id="FPHB01000010">
    <property type="protein sequence ID" value="SFV50112.1"/>
    <property type="molecule type" value="Genomic_DNA"/>
</dbReference>
<evidence type="ECO:0000313" key="8">
    <source>
        <dbReference type="EMBL" id="SFV50112.1"/>
    </source>
</evidence>
<dbReference type="SMART" id="SM00862">
    <property type="entry name" value="Trans_reg_C"/>
    <property type="match status" value="1"/>
</dbReference>
<accession>A0A1W1B9B9</accession>
<dbReference type="SUPFAM" id="SSF52172">
    <property type="entry name" value="CheY-like"/>
    <property type="match status" value="1"/>
</dbReference>
<evidence type="ECO:0000256" key="1">
    <source>
        <dbReference type="ARBA" id="ARBA00022553"/>
    </source>
</evidence>
<dbReference type="GO" id="GO:0032993">
    <property type="term" value="C:protein-DNA complex"/>
    <property type="evidence" value="ECO:0007669"/>
    <property type="project" value="TreeGrafter"/>
</dbReference>
<dbReference type="AlphaFoldDB" id="A0A1W1B9B9"/>
<name>A0A1W1B9B9_9ZZZZ</name>
<keyword evidence="5" id="KW-0804">Transcription</keyword>
<keyword evidence="3" id="KW-0805">Transcription regulation</keyword>
<dbReference type="PANTHER" id="PTHR48111:SF1">
    <property type="entry name" value="TWO-COMPONENT RESPONSE REGULATOR ORR33"/>
    <property type="match status" value="1"/>
</dbReference>
<dbReference type="PROSITE" id="PS50110">
    <property type="entry name" value="RESPONSE_REGULATORY"/>
    <property type="match status" value="1"/>
</dbReference>
<dbReference type="InterPro" id="IPR001789">
    <property type="entry name" value="Sig_transdc_resp-reg_receiver"/>
</dbReference>
<dbReference type="Pfam" id="PF00072">
    <property type="entry name" value="Response_reg"/>
    <property type="match status" value="1"/>
</dbReference>
<dbReference type="InterPro" id="IPR039420">
    <property type="entry name" value="WalR-like"/>
</dbReference>
<evidence type="ECO:0000259" key="6">
    <source>
        <dbReference type="PROSITE" id="PS50110"/>
    </source>
</evidence>
<evidence type="ECO:0000256" key="2">
    <source>
        <dbReference type="ARBA" id="ARBA00023012"/>
    </source>
</evidence>
<keyword evidence="4" id="KW-0238">DNA-binding</keyword>
<dbReference type="Gene3D" id="1.10.10.10">
    <property type="entry name" value="Winged helix-like DNA-binding domain superfamily/Winged helix DNA-binding domain"/>
    <property type="match status" value="1"/>
</dbReference>
<evidence type="ECO:0000256" key="4">
    <source>
        <dbReference type="ARBA" id="ARBA00023125"/>
    </source>
</evidence>
<dbReference type="PROSITE" id="PS51755">
    <property type="entry name" value="OMPR_PHOB"/>
    <property type="match status" value="1"/>
</dbReference>
<dbReference type="CDD" id="cd00383">
    <property type="entry name" value="trans_reg_C"/>
    <property type="match status" value="1"/>
</dbReference>
<dbReference type="GO" id="GO:0000976">
    <property type="term" value="F:transcription cis-regulatory region binding"/>
    <property type="evidence" value="ECO:0007669"/>
    <property type="project" value="TreeGrafter"/>
</dbReference>
<dbReference type="SUPFAM" id="SSF46894">
    <property type="entry name" value="C-terminal effector domain of the bipartite response regulators"/>
    <property type="match status" value="1"/>
</dbReference>
<dbReference type="GO" id="GO:0000156">
    <property type="term" value="F:phosphorelay response regulator activity"/>
    <property type="evidence" value="ECO:0007669"/>
    <property type="project" value="TreeGrafter"/>
</dbReference>
<dbReference type="CDD" id="cd17534">
    <property type="entry name" value="REC_DC-like"/>
    <property type="match status" value="1"/>
</dbReference>
<proteinExistence type="predicted"/>
<evidence type="ECO:0000256" key="5">
    <source>
        <dbReference type="ARBA" id="ARBA00023163"/>
    </source>
</evidence>
<dbReference type="Gene3D" id="3.40.50.2300">
    <property type="match status" value="1"/>
</dbReference>
<protein>
    <submittedName>
        <fullName evidence="8">Chemotaxis regulator-transmits chemoreceptor signals to flagelllar motor components CheY</fullName>
    </submittedName>
</protein>
<feature type="domain" description="OmpR/PhoB-type" evidence="7">
    <location>
        <begin position="157"/>
        <end position="252"/>
    </location>
</feature>
<dbReference type="InterPro" id="IPR016032">
    <property type="entry name" value="Sig_transdc_resp-reg_C-effctor"/>
</dbReference>
<organism evidence="8">
    <name type="scientific">hydrothermal vent metagenome</name>
    <dbReference type="NCBI Taxonomy" id="652676"/>
    <lineage>
        <taxon>unclassified sequences</taxon>
        <taxon>metagenomes</taxon>
        <taxon>ecological metagenomes</taxon>
    </lineage>
</organism>
<feature type="domain" description="Response regulatory" evidence="6">
    <location>
        <begin position="9"/>
        <end position="124"/>
    </location>
</feature>
<keyword evidence="1" id="KW-0597">Phosphoprotein</keyword>
<dbReference type="InterPro" id="IPR011006">
    <property type="entry name" value="CheY-like_superfamily"/>
</dbReference>
<dbReference type="InterPro" id="IPR036388">
    <property type="entry name" value="WH-like_DNA-bd_sf"/>
</dbReference>
<dbReference type="Pfam" id="PF00486">
    <property type="entry name" value="Trans_reg_C"/>
    <property type="match status" value="1"/>
</dbReference>
<gene>
    <name evidence="8" type="ORF">MNB_SM-7-1520</name>
</gene>
<dbReference type="InterPro" id="IPR001867">
    <property type="entry name" value="OmpR/PhoB-type_DNA-bd"/>
</dbReference>
<dbReference type="GO" id="GO:0005829">
    <property type="term" value="C:cytosol"/>
    <property type="evidence" value="ECO:0007669"/>
    <property type="project" value="TreeGrafter"/>
</dbReference>
<dbReference type="GO" id="GO:0006355">
    <property type="term" value="P:regulation of DNA-templated transcription"/>
    <property type="evidence" value="ECO:0007669"/>
    <property type="project" value="InterPro"/>
</dbReference>
<dbReference type="PANTHER" id="PTHR48111">
    <property type="entry name" value="REGULATOR OF RPOS"/>
    <property type="match status" value="1"/>
</dbReference>
<evidence type="ECO:0000256" key="3">
    <source>
        <dbReference type="ARBA" id="ARBA00023015"/>
    </source>
</evidence>
<sequence>MNKNEKDINILVVEDDEVTALNLKLSLKKFNYSKTESCDTINKAKEYLSSSKIDLVIIDISLQEGDDGIKLASHIKEKYDIPFIYLTSYSDDSIIQKAKQTEPYGYIVKPFNPESLHATIQIALFKYHSEIEEELIKDKLSNDPLLKLLNEKREKDAPVIKFGDGDYHFDLASNEIFFENKKIKLTKKENLFFKLLVAHLGEVITFSKAIEYVWGGNQATENNVRTLVWRLRNKLQTDVIKSASGIGYYLQE</sequence>
<evidence type="ECO:0000259" key="7">
    <source>
        <dbReference type="PROSITE" id="PS51755"/>
    </source>
</evidence>
<keyword evidence="2" id="KW-0902">Two-component regulatory system</keyword>
<keyword evidence="8" id="KW-0675">Receptor</keyword>
<reference evidence="8" key="1">
    <citation type="submission" date="2016-10" db="EMBL/GenBank/DDBJ databases">
        <authorList>
            <person name="de Groot N.N."/>
        </authorList>
    </citation>
    <scope>NUCLEOTIDE SEQUENCE</scope>
</reference>
<dbReference type="SMART" id="SM00448">
    <property type="entry name" value="REC"/>
    <property type="match status" value="1"/>
</dbReference>